<keyword evidence="13" id="KW-1185">Reference proteome</keyword>
<keyword evidence="3 8" id="KW-0813">Transport</keyword>
<feature type="transmembrane region" description="Helical" evidence="11">
    <location>
        <begin position="300"/>
        <end position="321"/>
    </location>
</feature>
<dbReference type="RefSeq" id="XP_018021442.1">
    <property type="nucleotide sequence ID" value="XM_018165953.2"/>
</dbReference>
<sequence>MVIKPPRKNKNPPFLSNEFIIQNHGDIVSCVAMVFVLGLMFQATSPIASVFIILQHAITTAESDQKKADYVVQYTNGALDWAAIFFYSLIAIVVHVILQEYALDKANRKLHLSKTRNSKFNEYGQLLLFALFSVAWGLHILFRDDSFTGLSSLWANYPEDHTKLSFRLKFYFIIQIAYWLHTFPELYFQKVKREEMPARITYACIHLVYITAAYLLSLTRLGLVLLVLHYLSEGTLHASRLLHFAELTKQSQQGFKTYNIMFVGLRLVSLIIAIITLVFGFGSLPAQGIDIATGNFNSAIVRYACLVAVCALQAYMMWNFLTFHLRKRRERRAEIAAAQKKKQQLAKAAKKAAAKKGSDDEVALLPEVDQNTRRRR</sequence>
<dbReference type="Proteomes" id="UP000694843">
    <property type="component" value="Unplaced"/>
</dbReference>
<dbReference type="PIRSF" id="PIRSF005449">
    <property type="entry name" value="Translocation_assoc_membrane"/>
    <property type="match status" value="1"/>
</dbReference>
<dbReference type="SMART" id="SM00724">
    <property type="entry name" value="TLC"/>
    <property type="match status" value="1"/>
</dbReference>
<name>A0A8B7P6C0_HYAAZ</name>
<dbReference type="PROSITE" id="PS50922">
    <property type="entry name" value="TLC"/>
    <property type="match status" value="1"/>
</dbReference>
<evidence type="ECO:0000256" key="2">
    <source>
        <dbReference type="ARBA" id="ARBA00005999"/>
    </source>
</evidence>
<feature type="transmembrane region" description="Helical" evidence="11">
    <location>
        <begin position="78"/>
        <end position="102"/>
    </location>
</feature>
<comment type="subcellular location">
    <subcellularLocation>
        <location evidence="1">Membrane</location>
        <topology evidence="1">Multi-pass membrane protein</topology>
    </subcellularLocation>
</comment>
<keyword evidence="7 9" id="KW-0472">Membrane</keyword>
<evidence type="ECO:0000256" key="11">
    <source>
        <dbReference type="SAM" id="Phobius"/>
    </source>
</evidence>
<dbReference type="GeneID" id="108677691"/>
<keyword evidence="4 9" id="KW-0812">Transmembrane</keyword>
<dbReference type="PANTHER" id="PTHR12371">
    <property type="entry name" value="TRANSLOCATION ASSOCIATED MEMBRANE PROTEIN"/>
    <property type="match status" value="1"/>
</dbReference>
<keyword evidence="8" id="KW-0811">Translocation</keyword>
<evidence type="ECO:0000259" key="12">
    <source>
        <dbReference type="PROSITE" id="PS50922"/>
    </source>
</evidence>
<evidence type="ECO:0000256" key="5">
    <source>
        <dbReference type="ARBA" id="ARBA00022927"/>
    </source>
</evidence>
<dbReference type="OMA" id="CAVFFYF"/>
<gene>
    <name evidence="14" type="primary">LOC108677691</name>
</gene>
<evidence type="ECO:0000256" key="4">
    <source>
        <dbReference type="ARBA" id="ARBA00022692"/>
    </source>
</evidence>
<protein>
    <recommendedName>
        <fullName evidence="8">Translocating chain-associated membrane protein</fullName>
    </recommendedName>
</protein>
<evidence type="ECO:0000256" key="3">
    <source>
        <dbReference type="ARBA" id="ARBA00022448"/>
    </source>
</evidence>
<dbReference type="GO" id="GO:0045048">
    <property type="term" value="P:protein insertion into ER membrane"/>
    <property type="evidence" value="ECO:0007669"/>
    <property type="project" value="TreeGrafter"/>
</dbReference>
<keyword evidence="5 8" id="KW-0653">Protein transport</keyword>
<feature type="domain" description="TLC" evidence="12">
    <location>
        <begin position="118"/>
        <end position="331"/>
    </location>
</feature>
<dbReference type="InterPro" id="IPR016447">
    <property type="entry name" value="Translocation_assoc_membrane"/>
</dbReference>
<dbReference type="GO" id="GO:0006616">
    <property type="term" value="P:SRP-dependent cotranslational protein targeting to membrane, translocation"/>
    <property type="evidence" value="ECO:0007669"/>
    <property type="project" value="InterPro"/>
</dbReference>
<comment type="similarity">
    <text evidence="2 8">Belongs to the TRAM family.</text>
</comment>
<proteinExistence type="inferred from homology"/>
<feature type="transmembrane region" description="Helical" evidence="11">
    <location>
        <begin position="123"/>
        <end position="142"/>
    </location>
</feature>
<feature type="transmembrane region" description="Helical" evidence="11">
    <location>
        <begin position="257"/>
        <end position="280"/>
    </location>
</feature>
<feature type="transmembrane region" description="Helical" evidence="11">
    <location>
        <begin position="200"/>
        <end position="217"/>
    </location>
</feature>
<feature type="transmembrane region" description="Helical" evidence="11">
    <location>
        <begin position="30"/>
        <end position="58"/>
    </location>
</feature>
<evidence type="ECO:0000256" key="10">
    <source>
        <dbReference type="SAM" id="MobiDB-lite"/>
    </source>
</evidence>
<evidence type="ECO:0000313" key="14">
    <source>
        <dbReference type="RefSeq" id="XP_018021442.1"/>
    </source>
</evidence>
<dbReference type="KEGG" id="hazt:108677691"/>
<dbReference type="GO" id="GO:0005789">
    <property type="term" value="C:endoplasmic reticulum membrane"/>
    <property type="evidence" value="ECO:0007669"/>
    <property type="project" value="TreeGrafter"/>
</dbReference>
<accession>A0A8B7P6C0</accession>
<evidence type="ECO:0000256" key="8">
    <source>
        <dbReference type="PIRNR" id="PIRNR005449"/>
    </source>
</evidence>
<dbReference type="CTD" id="31042"/>
<reference evidence="14" key="1">
    <citation type="submission" date="2025-08" db="UniProtKB">
        <authorList>
            <consortium name="RefSeq"/>
        </authorList>
    </citation>
    <scope>IDENTIFICATION</scope>
    <source>
        <tissue evidence="14">Whole organism</tissue>
    </source>
</reference>
<dbReference type="AlphaFoldDB" id="A0A8B7P6C0"/>
<organism evidence="13 14">
    <name type="scientific">Hyalella azteca</name>
    <name type="common">Amphipod</name>
    <dbReference type="NCBI Taxonomy" id="294128"/>
    <lineage>
        <taxon>Eukaryota</taxon>
        <taxon>Metazoa</taxon>
        <taxon>Ecdysozoa</taxon>
        <taxon>Arthropoda</taxon>
        <taxon>Crustacea</taxon>
        <taxon>Multicrustacea</taxon>
        <taxon>Malacostraca</taxon>
        <taxon>Eumalacostraca</taxon>
        <taxon>Peracarida</taxon>
        <taxon>Amphipoda</taxon>
        <taxon>Senticaudata</taxon>
        <taxon>Talitrida</taxon>
        <taxon>Talitroidea</taxon>
        <taxon>Hyalellidae</taxon>
        <taxon>Hyalella</taxon>
    </lineage>
</organism>
<dbReference type="InterPro" id="IPR006634">
    <property type="entry name" value="TLC-dom"/>
</dbReference>
<keyword evidence="6 11" id="KW-1133">Transmembrane helix</keyword>
<dbReference type="Pfam" id="PF03798">
    <property type="entry name" value="TRAM_LAG1_CLN8"/>
    <property type="match status" value="1"/>
</dbReference>
<evidence type="ECO:0000313" key="13">
    <source>
        <dbReference type="Proteomes" id="UP000694843"/>
    </source>
</evidence>
<evidence type="ECO:0000256" key="7">
    <source>
        <dbReference type="ARBA" id="ARBA00023136"/>
    </source>
</evidence>
<evidence type="ECO:0000256" key="1">
    <source>
        <dbReference type="ARBA" id="ARBA00004141"/>
    </source>
</evidence>
<feature type="region of interest" description="Disordered" evidence="10">
    <location>
        <begin position="352"/>
        <end position="376"/>
    </location>
</feature>
<dbReference type="OrthoDB" id="3053196at2759"/>
<dbReference type="PANTHER" id="PTHR12371:SF11">
    <property type="entry name" value="TRANSLOCATING CHAIN-ASSOCIATED MEMBRANE PROTEIN"/>
    <property type="match status" value="1"/>
</dbReference>
<evidence type="ECO:0000256" key="9">
    <source>
        <dbReference type="PROSITE-ProRule" id="PRU00205"/>
    </source>
</evidence>
<evidence type="ECO:0000256" key="6">
    <source>
        <dbReference type="ARBA" id="ARBA00022989"/>
    </source>
</evidence>